<name>A0AAP0HYI7_9MAGN</name>
<feature type="compositionally biased region" description="Basic and acidic residues" evidence="1">
    <location>
        <begin position="55"/>
        <end position="71"/>
    </location>
</feature>
<organism evidence="2 3">
    <name type="scientific">Stephania cephalantha</name>
    <dbReference type="NCBI Taxonomy" id="152367"/>
    <lineage>
        <taxon>Eukaryota</taxon>
        <taxon>Viridiplantae</taxon>
        <taxon>Streptophyta</taxon>
        <taxon>Embryophyta</taxon>
        <taxon>Tracheophyta</taxon>
        <taxon>Spermatophyta</taxon>
        <taxon>Magnoliopsida</taxon>
        <taxon>Ranunculales</taxon>
        <taxon>Menispermaceae</taxon>
        <taxon>Menispermoideae</taxon>
        <taxon>Cissampelideae</taxon>
        <taxon>Stephania</taxon>
    </lineage>
</organism>
<feature type="compositionally biased region" description="Basic residues" evidence="1">
    <location>
        <begin position="93"/>
        <end position="104"/>
    </location>
</feature>
<evidence type="ECO:0000256" key="1">
    <source>
        <dbReference type="SAM" id="MobiDB-lite"/>
    </source>
</evidence>
<evidence type="ECO:0000313" key="2">
    <source>
        <dbReference type="EMBL" id="KAK9101054.1"/>
    </source>
</evidence>
<reference evidence="2 3" key="1">
    <citation type="submission" date="2024-01" db="EMBL/GenBank/DDBJ databases">
        <title>Genome assemblies of Stephania.</title>
        <authorList>
            <person name="Yang L."/>
        </authorList>
    </citation>
    <scope>NUCLEOTIDE SEQUENCE [LARGE SCALE GENOMIC DNA]</scope>
    <source>
        <strain evidence="2">JXDWG</strain>
        <tissue evidence="2">Leaf</tissue>
    </source>
</reference>
<proteinExistence type="predicted"/>
<dbReference type="Proteomes" id="UP001419268">
    <property type="component" value="Unassembled WGS sequence"/>
</dbReference>
<dbReference type="AlphaFoldDB" id="A0AAP0HYI7"/>
<comment type="caution">
    <text evidence="2">The sequence shown here is derived from an EMBL/GenBank/DDBJ whole genome shotgun (WGS) entry which is preliminary data.</text>
</comment>
<sequence>MRDFDEIATARMRQMVSFFASEEISEESPACRGGARPYRVRWGYGLGEYGLEAERWKERDREERRTRKGRSDGGSAAPRHDGGVKSAVIRRSAVSRRSRERRARTASAEVGGGGDRIAAASARGGFK</sequence>
<feature type="region of interest" description="Disordered" evidence="1">
    <location>
        <begin position="55"/>
        <end position="127"/>
    </location>
</feature>
<gene>
    <name evidence="2" type="ORF">Scep_024484</name>
</gene>
<accession>A0AAP0HYI7</accession>
<evidence type="ECO:0000313" key="3">
    <source>
        <dbReference type="Proteomes" id="UP001419268"/>
    </source>
</evidence>
<protein>
    <submittedName>
        <fullName evidence="2">Uncharacterized protein</fullName>
    </submittedName>
</protein>
<dbReference type="EMBL" id="JBBNAG010000010">
    <property type="protein sequence ID" value="KAK9101054.1"/>
    <property type="molecule type" value="Genomic_DNA"/>
</dbReference>
<keyword evidence="3" id="KW-1185">Reference proteome</keyword>